<evidence type="ECO:0000256" key="3">
    <source>
        <dbReference type="SAM" id="MobiDB-lite"/>
    </source>
</evidence>
<evidence type="ECO:0000256" key="2">
    <source>
        <dbReference type="PROSITE-ProRule" id="PRU00708"/>
    </source>
</evidence>
<dbReference type="InterPro" id="IPR044781">
    <property type="entry name" value="At5g10690-like"/>
</dbReference>
<dbReference type="InterPro" id="IPR011990">
    <property type="entry name" value="TPR-like_helical_dom_sf"/>
</dbReference>
<feature type="repeat" description="PPR" evidence="2">
    <location>
        <begin position="384"/>
        <end position="418"/>
    </location>
</feature>
<dbReference type="PANTHER" id="PTHR47581:SF2">
    <property type="entry name" value="OS09G0431600 PROTEIN"/>
    <property type="match status" value="1"/>
</dbReference>
<dbReference type="Pfam" id="PF00571">
    <property type="entry name" value="CBS"/>
    <property type="match status" value="1"/>
</dbReference>
<dbReference type="Pfam" id="PF13041">
    <property type="entry name" value="PPR_2"/>
    <property type="match status" value="2"/>
</dbReference>
<dbReference type="PANTHER" id="PTHR47581">
    <property type="entry name" value="OS09G0431600 PROTEIN"/>
    <property type="match status" value="1"/>
</dbReference>
<dbReference type="InterPro" id="IPR046342">
    <property type="entry name" value="CBS_dom_sf"/>
</dbReference>
<evidence type="ECO:0000256" key="1">
    <source>
        <dbReference type="ARBA" id="ARBA00022737"/>
    </source>
</evidence>
<dbReference type="NCBIfam" id="TIGR00756">
    <property type="entry name" value="PPR"/>
    <property type="match status" value="4"/>
</dbReference>
<evidence type="ECO:0000313" key="5">
    <source>
        <dbReference type="EMBL" id="CAK9195455.1"/>
    </source>
</evidence>
<feature type="repeat" description="PPR" evidence="2">
    <location>
        <begin position="349"/>
        <end position="383"/>
    </location>
</feature>
<dbReference type="PROSITE" id="PS51375">
    <property type="entry name" value="PPR"/>
    <property type="match status" value="4"/>
</dbReference>
<gene>
    <name evidence="5" type="ORF">CSSPTR1EN2_LOCUS3033</name>
</gene>
<feature type="repeat" description="PPR" evidence="2">
    <location>
        <begin position="273"/>
        <end position="303"/>
    </location>
</feature>
<dbReference type="EMBL" id="OZ019902">
    <property type="protein sequence ID" value="CAK9195455.1"/>
    <property type="molecule type" value="Genomic_DNA"/>
</dbReference>
<proteinExistence type="predicted"/>
<name>A0ABP0TGM3_9BRYO</name>
<feature type="domain" description="CBS" evidence="4">
    <location>
        <begin position="668"/>
        <end position="701"/>
    </location>
</feature>
<evidence type="ECO:0000259" key="4">
    <source>
        <dbReference type="Pfam" id="PF00571"/>
    </source>
</evidence>
<feature type="repeat" description="PPR" evidence="2">
    <location>
        <begin position="426"/>
        <end position="456"/>
    </location>
</feature>
<dbReference type="InterPro" id="IPR000644">
    <property type="entry name" value="CBS_dom"/>
</dbReference>
<keyword evidence="6" id="KW-1185">Reference proteome</keyword>
<keyword evidence="1" id="KW-0677">Repeat</keyword>
<dbReference type="SUPFAM" id="SSF54631">
    <property type="entry name" value="CBS-domain pair"/>
    <property type="match status" value="1"/>
</dbReference>
<reference evidence="5" key="1">
    <citation type="submission" date="2024-02" db="EMBL/GenBank/DDBJ databases">
        <authorList>
            <consortium name="ELIXIR-Norway"/>
            <consortium name="Elixir Norway"/>
        </authorList>
    </citation>
    <scope>NUCLEOTIDE SEQUENCE</scope>
</reference>
<feature type="region of interest" description="Disordered" evidence="3">
    <location>
        <begin position="133"/>
        <end position="154"/>
    </location>
</feature>
<organism evidence="5 6">
    <name type="scientific">Sphagnum troendelagicum</name>
    <dbReference type="NCBI Taxonomy" id="128251"/>
    <lineage>
        <taxon>Eukaryota</taxon>
        <taxon>Viridiplantae</taxon>
        <taxon>Streptophyta</taxon>
        <taxon>Embryophyta</taxon>
        <taxon>Bryophyta</taxon>
        <taxon>Sphagnophytina</taxon>
        <taxon>Sphagnopsida</taxon>
        <taxon>Sphagnales</taxon>
        <taxon>Sphagnaceae</taxon>
        <taxon>Sphagnum</taxon>
    </lineage>
</organism>
<evidence type="ECO:0000313" key="6">
    <source>
        <dbReference type="Proteomes" id="UP001497512"/>
    </source>
</evidence>
<protein>
    <recommendedName>
        <fullName evidence="4">CBS domain-containing protein</fullName>
    </recommendedName>
</protein>
<sequence>MECIQASCMHLFPSPGKRSCRDNNNSRNSNAARELVVARSLEGETAGDFPPSCSYGLQGSSSARRKCREEGFKGWQKFILQSTQANKKLGSNRIDTVETVDNVLWLGNIFLHPGASHRRRKCGVCHAISTTGDNWGKSNSRGRRGKPKEERPQERQLELLAEVRRRRELEMLQREQMSSQAETVKDESAVKIWPFWRKKEFKLRALTRRIVELSNRKQLGKVFEELEIAKKENGKLNHIIMNAVLMACVNCKDIDYGLRVFNEMAAPGGTGVDNVTYGTLLKGLGEARRLDDAFELLESMEAGTAPGQPELTNVHLNTLVNACADAGEALRARGVLLRYRSSVRKSGLTTFTYNLLIKGYARSDNPLEALKLMDEMKSHGLQLQRLTYNSLILACVRGGDMARAFELLTAMKEDAKRLQTSRLLPDVVTYTTLLRGLADVGDLEGVCNMVTEMKEMPTCVLDRVAYTAIIDACIASGSPERGLAYAEEMRRNAKDDVQLRPRAHVFLALMRAFAERGDVTMVGSLRSCLIPEAAGHVWPEDRAEADELYIEAAVLAGQLGLAKRTLKNMVGLKKGLPLSKRAYLVSGLLEIAFCFSSPLYVEQVSPNEGVESIMVPYDEARPPLGDIQVRKVALRFLREQVLPIVDERGACIGVVFAEDCSEMDAQLKDIMRPPPPMVTSSTPISKAITLLLDPQTKILVVLSSRTTYFPNKEDEVSEKVLGFVTKGMAFDLGHSHPFGSPS</sequence>
<dbReference type="InterPro" id="IPR002885">
    <property type="entry name" value="PPR_rpt"/>
</dbReference>
<dbReference type="Pfam" id="PF12854">
    <property type="entry name" value="PPR_1"/>
    <property type="match status" value="1"/>
</dbReference>
<dbReference type="Proteomes" id="UP001497512">
    <property type="component" value="Chromosome 10"/>
</dbReference>
<dbReference type="Pfam" id="PF01535">
    <property type="entry name" value="PPR"/>
    <property type="match status" value="1"/>
</dbReference>
<dbReference type="Gene3D" id="1.25.40.10">
    <property type="entry name" value="Tetratricopeptide repeat domain"/>
    <property type="match status" value="3"/>
</dbReference>
<accession>A0ABP0TGM3</accession>